<feature type="region of interest" description="Disordered" evidence="1">
    <location>
        <begin position="136"/>
        <end position="163"/>
    </location>
</feature>
<dbReference type="Proteomes" id="UP001165498">
    <property type="component" value="Unassembled WGS sequence"/>
</dbReference>
<feature type="compositionally biased region" description="Low complexity" evidence="1">
    <location>
        <begin position="136"/>
        <end position="153"/>
    </location>
</feature>
<reference evidence="2" key="1">
    <citation type="submission" date="2022-07" db="EMBL/GenBank/DDBJ databases">
        <title>Tahibacter sp., a new gammaproteobacterium isolated from the silt sample collected at pig farm.</title>
        <authorList>
            <person name="Chen H."/>
        </authorList>
    </citation>
    <scope>NUCLEOTIDE SEQUENCE</scope>
    <source>
        <strain evidence="2">P2K</strain>
    </source>
</reference>
<sequence length="163" mass="17824">MGTRTQDSVSEDLASECFARLLEERSRLDLTQQQVAEFAGRSAKTVGRWEQYIPAPLDAIAALVRQGFDVQYICSGVRSANLRDVRSWVHEDGALYRVPPASTPDEIEMLDSYRKLDTNQRAQARAVLAALQQAPAAVRGKGAAAKKTGGKSAAKPKPRPKKT</sequence>
<feature type="compositionally biased region" description="Basic residues" evidence="1">
    <location>
        <begin position="154"/>
        <end position="163"/>
    </location>
</feature>
<dbReference type="InterPro" id="IPR001387">
    <property type="entry name" value="Cro/C1-type_HTH"/>
</dbReference>
<dbReference type="InterPro" id="IPR010982">
    <property type="entry name" value="Lambda_DNA-bd_dom_sf"/>
</dbReference>
<evidence type="ECO:0000313" key="3">
    <source>
        <dbReference type="Proteomes" id="UP001165498"/>
    </source>
</evidence>
<evidence type="ECO:0000313" key="2">
    <source>
        <dbReference type="EMBL" id="MCQ4164082.1"/>
    </source>
</evidence>
<name>A0ABT1QP74_9GAMM</name>
<gene>
    <name evidence="2" type="ORF">NM961_05095</name>
</gene>
<dbReference type="Gene3D" id="1.10.260.40">
    <property type="entry name" value="lambda repressor-like DNA-binding domains"/>
    <property type="match status" value="1"/>
</dbReference>
<keyword evidence="3" id="KW-1185">Reference proteome</keyword>
<comment type="caution">
    <text evidence="2">The sequence shown here is derived from an EMBL/GenBank/DDBJ whole genome shotgun (WGS) entry which is preliminary data.</text>
</comment>
<dbReference type="RefSeq" id="WP_255912213.1">
    <property type="nucleotide sequence ID" value="NZ_JANFQO010000004.1"/>
</dbReference>
<dbReference type="SUPFAM" id="SSF47413">
    <property type="entry name" value="lambda repressor-like DNA-binding domains"/>
    <property type="match status" value="1"/>
</dbReference>
<protein>
    <submittedName>
        <fullName evidence="2">Helix-turn-helix domain-containing protein</fullName>
    </submittedName>
</protein>
<dbReference type="CDD" id="cd00093">
    <property type="entry name" value="HTH_XRE"/>
    <property type="match status" value="1"/>
</dbReference>
<accession>A0ABT1QP74</accession>
<organism evidence="2 3">
    <name type="scientific">Tahibacter harae</name>
    <dbReference type="NCBI Taxonomy" id="2963937"/>
    <lineage>
        <taxon>Bacteria</taxon>
        <taxon>Pseudomonadati</taxon>
        <taxon>Pseudomonadota</taxon>
        <taxon>Gammaproteobacteria</taxon>
        <taxon>Lysobacterales</taxon>
        <taxon>Rhodanobacteraceae</taxon>
        <taxon>Tahibacter</taxon>
    </lineage>
</organism>
<evidence type="ECO:0000256" key="1">
    <source>
        <dbReference type="SAM" id="MobiDB-lite"/>
    </source>
</evidence>
<proteinExistence type="predicted"/>
<dbReference type="EMBL" id="JANFQO010000004">
    <property type="protein sequence ID" value="MCQ4164082.1"/>
    <property type="molecule type" value="Genomic_DNA"/>
</dbReference>